<organism evidence="4 5">
    <name type="scientific">Luteimonas granuli</name>
    <dbReference type="NCBI Taxonomy" id="1176533"/>
    <lineage>
        <taxon>Bacteria</taxon>
        <taxon>Pseudomonadati</taxon>
        <taxon>Pseudomonadota</taxon>
        <taxon>Gammaproteobacteria</taxon>
        <taxon>Lysobacterales</taxon>
        <taxon>Lysobacteraceae</taxon>
        <taxon>Luteimonas</taxon>
    </lineage>
</organism>
<dbReference type="Pfam" id="PF03703">
    <property type="entry name" value="bPH_2"/>
    <property type="match status" value="1"/>
</dbReference>
<dbReference type="Proteomes" id="UP000316584">
    <property type="component" value="Chromosome"/>
</dbReference>
<keyword evidence="5" id="KW-1185">Reference proteome</keyword>
<accession>A0A518N4S3</accession>
<proteinExistence type="predicted"/>
<evidence type="ECO:0000256" key="1">
    <source>
        <dbReference type="SAM" id="MobiDB-lite"/>
    </source>
</evidence>
<dbReference type="EMBL" id="CP042218">
    <property type="protein sequence ID" value="QDW66915.1"/>
    <property type="molecule type" value="Genomic_DNA"/>
</dbReference>
<dbReference type="AlphaFoldDB" id="A0A518N4S3"/>
<feature type="domain" description="YdbS-like PH" evidence="3">
    <location>
        <begin position="86"/>
        <end position="165"/>
    </location>
</feature>
<dbReference type="KEGG" id="lug:FPZ22_08445"/>
<evidence type="ECO:0000313" key="4">
    <source>
        <dbReference type="EMBL" id="QDW66915.1"/>
    </source>
</evidence>
<evidence type="ECO:0000256" key="2">
    <source>
        <dbReference type="SAM" id="Phobius"/>
    </source>
</evidence>
<dbReference type="RefSeq" id="WP_144892104.1">
    <property type="nucleotide sequence ID" value="NZ_CP042218.1"/>
</dbReference>
<keyword evidence="2" id="KW-0812">Transmembrane</keyword>
<dbReference type="InterPro" id="IPR005182">
    <property type="entry name" value="YdbS-like_PH"/>
</dbReference>
<evidence type="ECO:0000313" key="5">
    <source>
        <dbReference type="Proteomes" id="UP000316584"/>
    </source>
</evidence>
<dbReference type="OrthoDB" id="1750577at2"/>
<keyword evidence="2" id="KW-0472">Membrane</keyword>
<sequence length="177" mass="19366">MSGSGLPAAAGDHDDAAPPTEDWQPLPARARTLFLLSHGFTWAALAIASLIPVTRLLPDALPTLPVAIASLVLLPCWGLWLGLRRYRYTHWRLDATGLGYRRGRLWQRDTRVPRTRVQHVDLKHGPLERRFGLATLVVHTAGTRDSAVAVAGLDAGDAARLRDTLARQIDDDDDADA</sequence>
<dbReference type="PANTHER" id="PTHR34473:SF3">
    <property type="entry name" value="TRANSMEMBRANE PROTEIN-RELATED"/>
    <property type="match status" value="1"/>
</dbReference>
<gene>
    <name evidence="4" type="ORF">FPZ22_08445</name>
</gene>
<protein>
    <submittedName>
        <fullName evidence="4">PH domain-containing protein</fullName>
    </submittedName>
</protein>
<feature type="transmembrane region" description="Helical" evidence="2">
    <location>
        <begin position="63"/>
        <end position="83"/>
    </location>
</feature>
<evidence type="ECO:0000259" key="3">
    <source>
        <dbReference type="Pfam" id="PF03703"/>
    </source>
</evidence>
<reference evidence="4 5" key="1">
    <citation type="submission" date="2019-07" db="EMBL/GenBank/DDBJ databases">
        <title>Full genome sequence of Luteimonas sp. Gr-4.</title>
        <authorList>
            <person name="Im W.-T."/>
        </authorList>
    </citation>
    <scope>NUCLEOTIDE SEQUENCE [LARGE SCALE GENOMIC DNA]</scope>
    <source>
        <strain evidence="4 5">Gr-4</strain>
    </source>
</reference>
<name>A0A518N4S3_9GAMM</name>
<feature type="transmembrane region" description="Helical" evidence="2">
    <location>
        <begin position="33"/>
        <end position="51"/>
    </location>
</feature>
<keyword evidence="2" id="KW-1133">Transmembrane helix</keyword>
<feature type="region of interest" description="Disordered" evidence="1">
    <location>
        <begin position="1"/>
        <end position="22"/>
    </location>
</feature>
<dbReference type="PANTHER" id="PTHR34473">
    <property type="entry name" value="UPF0699 TRANSMEMBRANE PROTEIN YDBS"/>
    <property type="match status" value="1"/>
</dbReference>